<reference evidence="2" key="2">
    <citation type="submission" date="2022-08" db="EMBL/GenBank/DDBJ databases">
        <authorList>
            <person name="Poehlein A."/>
            <person name="Guzman J."/>
            <person name="Daniel R."/>
            <person name="Vilcinskas A."/>
        </authorList>
    </citation>
    <scope>NUCLEOTIDE SEQUENCE</scope>
    <source>
        <strain evidence="2">G314FT</strain>
    </source>
</reference>
<dbReference type="InterPro" id="IPR057727">
    <property type="entry name" value="WCX_dom"/>
</dbReference>
<keyword evidence="3" id="KW-1185">Reference proteome</keyword>
<sequence length="65" mass="7620">MLDRFPQAVIKKVVKNQYTIFEIRAFDNGMMRWVLSQGSLVEIISPTSFKEKIIAELTQIQQNYL</sequence>
<gene>
    <name evidence="2" type="ORF">G314FT_02630</name>
</gene>
<organism evidence="2 3">
    <name type="scientific">Vagococcus luciliae</name>
    <dbReference type="NCBI Taxonomy" id="2920380"/>
    <lineage>
        <taxon>Bacteria</taxon>
        <taxon>Bacillati</taxon>
        <taxon>Bacillota</taxon>
        <taxon>Bacilli</taxon>
        <taxon>Lactobacillales</taxon>
        <taxon>Enterococcaceae</taxon>
        <taxon>Vagococcus</taxon>
    </lineage>
</organism>
<reference evidence="2" key="1">
    <citation type="submission" date="2022-08" db="EMBL/GenBank/DDBJ databases">
        <title>Genome sequence of Vagococcus luciliae DSM 112651.</title>
        <authorList>
            <person name="Juan G."/>
            <person name="Anja P."/>
            <person name="Rolf D."/>
            <person name="Kampfer P."/>
            <person name="Vilcinskas A."/>
        </authorList>
    </citation>
    <scope>NUCLEOTIDE SEQUENCE</scope>
    <source>
        <strain evidence="2">G314FT</strain>
    </source>
</reference>
<evidence type="ECO:0000313" key="2">
    <source>
        <dbReference type="EMBL" id="UUV98172.1"/>
    </source>
</evidence>
<dbReference type="RefSeq" id="WP_257701756.1">
    <property type="nucleotide sequence ID" value="NZ_CP102451.1"/>
</dbReference>
<name>A0ABY5NX65_9ENTE</name>
<evidence type="ECO:0000313" key="3">
    <source>
        <dbReference type="Proteomes" id="UP001058273"/>
    </source>
</evidence>
<accession>A0ABY5NX65</accession>
<dbReference type="Pfam" id="PF25583">
    <property type="entry name" value="WCX"/>
    <property type="match status" value="1"/>
</dbReference>
<proteinExistence type="predicted"/>
<feature type="domain" description="WCX" evidence="1">
    <location>
        <begin position="14"/>
        <end position="60"/>
    </location>
</feature>
<dbReference type="Proteomes" id="UP001058273">
    <property type="component" value="Chromosome"/>
</dbReference>
<protein>
    <recommendedName>
        <fullName evidence="1">WCX domain-containing protein</fullName>
    </recommendedName>
</protein>
<dbReference type="EMBL" id="CP102451">
    <property type="protein sequence ID" value="UUV98172.1"/>
    <property type="molecule type" value="Genomic_DNA"/>
</dbReference>
<evidence type="ECO:0000259" key="1">
    <source>
        <dbReference type="Pfam" id="PF25583"/>
    </source>
</evidence>